<evidence type="ECO:0000259" key="2">
    <source>
        <dbReference type="Pfam" id="PF02517"/>
    </source>
</evidence>
<sequence length="260" mass="26406">MFLAVAFVAAGACGAVQPATGVPPEVVQLTQLGPAVAVAAVALLWPGRIRERLAGTLPGRARARTGAPARRAVALLLTPALIIALCAGGGLLTSGSLPVTSPRALAAHPLALVVTAQLLGACAEEIGWRCYLQPLLRTRFGPVTASAAVGLLWGLWHVPVFAQEPAYAAGFLLATTAMSVILGLALEGVRSNRLLLAGGFHTLINLGMLYVTDESAAATAPMLFLGAAALAAALPWIATARRAAGAAPDRITVATAPVPR</sequence>
<name>A0ABQ3NPP4_STRVG</name>
<dbReference type="InterPro" id="IPR042150">
    <property type="entry name" value="MmRce1-like"/>
</dbReference>
<organism evidence="3 4">
    <name type="scientific">Streptomyces virginiae</name>
    <name type="common">Streptomyces cinnamonensis</name>
    <dbReference type="NCBI Taxonomy" id="1961"/>
    <lineage>
        <taxon>Bacteria</taxon>
        <taxon>Bacillati</taxon>
        <taxon>Actinomycetota</taxon>
        <taxon>Actinomycetes</taxon>
        <taxon>Kitasatosporales</taxon>
        <taxon>Streptomycetaceae</taxon>
        <taxon>Streptomyces</taxon>
    </lineage>
</organism>
<protein>
    <recommendedName>
        <fullName evidence="2">CAAX prenyl protease 2/Lysostaphin resistance protein A-like domain-containing protein</fullName>
    </recommendedName>
</protein>
<keyword evidence="1" id="KW-1133">Transmembrane helix</keyword>
<dbReference type="Pfam" id="PF02517">
    <property type="entry name" value="Rce1-like"/>
    <property type="match status" value="1"/>
</dbReference>
<feature type="domain" description="CAAX prenyl protease 2/Lysostaphin resistance protein A-like" evidence="2">
    <location>
        <begin position="108"/>
        <end position="206"/>
    </location>
</feature>
<feature type="transmembrane region" description="Helical" evidence="1">
    <location>
        <begin position="193"/>
        <end position="212"/>
    </location>
</feature>
<evidence type="ECO:0000313" key="4">
    <source>
        <dbReference type="Proteomes" id="UP000660554"/>
    </source>
</evidence>
<reference evidence="4" key="1">
    <citation type="submission" date="2020-09" db="EMBL/GenBank/DDBJ databases">
        <title>Whole genome shotgun sequence of Streptomyces cinnamonensis NBRC 15873.</title>
        <authorList>
            <person name="Komaki H."/>
            <person name="Tamura T."/>
        </authorList>
    </citation>
    <scope>NUCLEOTIDE SEQUENCE [LARGE SCALE GENOMIC DNA]</scope>
    <source>
        <strain evidence="4">NBRC 15873</strain>
    </source>
</reference>
<keyword evidence="1" id="KW-0472">Membrane</keyword>
<dbReference type="Proteomes" id="UP000660554">
    <property type="component" value="Unassembled WGS sequence"/>
</dbReference>
<feature type="transmembrane region" description="Helical" evidence="1">
    <location>
        <begin position="140"/>
        <end position="160"/>
    </location>
</feature>
<evidence type="ECO:0000313" key="3">
    <source>
        <dbReference type="EMBL" id="GHI14754.1"/>
    </source>
</evidence>
<gene>
    <name evidence="3" type="ORF">Scinn_42170</name>
</gene>
<accession>A0ABQ3NPP4</accession>
<keyword evidence="1" id="KW-0812">Transmembrane</keyword>
<dbReference type="InterPro" id="IPR003675">
    <property type="entry name" value="Rce1/LyrA-like_dom"/>
</dbReference>
<feature type="transmembrane region" description="Helical" evidence="1">
    <location>
        <begin position="166"/>
        <end position="186"/>
    </location>
</feature>
<feature type="transmembrane region" description="Helical" evidence="1">
    <location>
        <begin position="218"/>
        <end position="238"/>
    </location>
</feature>
<dbReference type="PANTHER" id="PTHR35797">
    <property type="entry name" value="PROTEASE-RELATED"/>
    <property type="match status" value="1"/>
</dbReference>
<comment type="caution">
    <text evidence="3">The sequence shown here is derived from an EMBL/GenBank/DDBJ whole genome shotgun (WGS) entry which is preliminary data.</text>
</comment>
<evidence type="ECO:0000256" key="1">
    <source>
        <dbReference type="SAM" id="Phobius"/>
    </source>
</evidence>
<feature type="transmembrane region" description="Helical" evidence="1">
    <location>
        <begin position="72"/>
        <end position="93"/>
    </location>
</feature>
<feature type="transmembrane region" description="Helical" evidence="1">
    <location>
        <begin position="105"/>
        <end position="128"/>
    </location>
</feature>
<keyword evidence="4" id="KW-1185">Reference proteome</keyword>
<dbReference type="PANTHER" id="PTHR35797:SF1">
    <property type="entry name" value="PROTEASE"/>
    <property type="match status" value="1"/>
</dbReference>
<proteinExistence type="predicted"/>
<dbReference type="EMBL" id="BNDV01000008">
    <property type="protein sequence ID" value="GHI14754.1"/>
    <property type="molecule type" value="Genomic_DNA"/>
</dbReference>